<sequence>MSRIGKSTLKDFPKIESNIKTCNVRVIKALHFVAFVCNVLDLDYSGPESNVITRICSFMNDLAISNNDNKTEDESSDEEDEEEPEDHSQDEEDEEVQETTRYTTKEKNRTENGRNKRNLVRVEKQNEQRKSEDKSQRRDSFALSFRDVEDTIRQFDGKDDYPVRRWIMDFEEMAELTGWNDLQKLIFAKKCLGGLAKLFVQSENGINTWHKLKNH</sequence>
<reference evidence="2" key="1">
    <citation type="submission" date="2022-01" db="EMBL/GenBank/DDBJ databases">
        <authorList>
            <person name="King R."/>
        </authorList>
    </citation>
    <scope>NUCLEOTIDE SEQUENCE</scope>
</reference>
<evidence type="ECO:0000256" key="1">
    <source>
        <dbReference type="SAM" id="MobiDB-lite"/>
    </source>
</evidence>
<evidence type="ECO:0000313" key="3">
    <source>
        <dbReference type="Proteomes" id="UP001153636"/>
    </source>
</evidence>
<gene>
    <name evidence="2" type="ORF">PSYICH_LOCUS8707</name>
</gene>
<protein>
    <submittedName>
        <fullName evidence="2">Uncharacterized protein</fullName>
    </submittedName>
</protein>
<evidence type="ECO:0000313" key="2">
    <source>
        <dbReference type="EMBL" id="CAH1107971.1"/>
    </source>
</evidence>
<dbReference type="OrthoDB" id="6762959at2759"/>
<dbReference type="Proteomes" id="UP001153636">
    <property type="component" value="Chromosome 3"/>
</dbReference>
<proteinExistence type="predicted"/>
<feature type="region of interest" description="Disordered" evidence="1">
    <location>
        <begin position="65"/>
        <end position="139"/>
    </location>
</feature>
<keyword evidence="3" id="KW-1185">Reference proteome</keyword>
<dbReference type="EMBL" id="OV651815">
    <property type="protein sequence ID" value="CAH1107971.1"/>
    <property type="molecule type" value="Genomic_DNA"/>
</dbReference>
<dbReference type="AlphaFoldDB" id="A0A9P0CTP9"/>
<feature type="compositionally biased region" description="Acidic residues" evidence="1">
    <location>
        <begin position="74"/>
        <end position="97"/>
    </location>
</feature>
<accession>A0A9P0CTP9</accession>
<organism evidence="2 3">
    <name type="scientific">Psylliodes chrysocephalus</name>
    <dbReference type="NCBI Taxonomy" id="3402493"/>
    <lineage>
        <taxon>Eukaryota</taxon>
        <taxon>Metazoa</taxon>
        <taxon>Ecdysozoa</taxon>
        <taxon>Arthropoda</taxon>
        <taxon>Hexapoda</taxon>
        <taxon>Insecta</taxon>
        <taxon>Pterygota</taxon>
        <taxon>Neoptera</taxon>
        <taxon>Endopterygota</taxon>
        <taxon>Coleoptera</taxon>
        <taxon>Polyphaga</taxon>
        <taxon>Cucujiformia</taxon>
        <taxon>Chrysomeloidea</taxon>
        <taxon>Chrysomelidae</taxon>
        <taxon>Galerucinae</taxon>
        <taxon>Alticini</taxon>
        <taxon>Psylliodes</taxon>
    </lineage>
</organism>
<feature type="compositionally biased region" description="Basic and acidic residues" evidence="1">
    <location>
        <begin position="103"/>
        <end position="139"/>
    </location>
</feature>
<name>A0A9P0CTP9_9CUCU</name>